<dbReference type="PANTHER" id="PTHR24198">
    <property type="entry name" value="ANKYRIN REPEAT AND PROTEIN KINASE DOMAIN-CONTAINING PROTEIN"/>
    <property type="match status" value="1"/>
</dbReference>
<dbReference type="Pfam" id="PF12796">
    <property type="entry name" value="Ank_2"/>
    <property type="match status" value="1"/>
</dbReference>
<organism evidence="4 5">
    <name type="scientific">Clonostachys chloroleuca</name>
    <dbReference type="NCBI Taxonomy" id="1926264"/>
    <lineage>
        <taxon>Eukaryota</taxon>
        <taxon>Fungi</taxon>
        <taxon>Dikarya</taxon>
        <taxon>Ascomycota</taxon>
        <taxon>Pezizomycotina</taxon>
        <taxon>Sordariomycetes</taxon>
        <taxon>Hypocreomycetidae</taxon>
        <taxon>Hypocreales</taxon>
        <taxon>Bionectriaceae</taxon>
        <taxon>Clonostachys</taxon>
    </lineage>
</organism>
<evidence type="ECO:0000313" key="5">
    <source>
        <dbReference type="Proteomes" id="UP001160390"/>
    </source>
</evidence>
<proteinExistence type="predicted"/>
<dbReference type="Pfam" id="PF00023">
    <property type="entry name" value="Ank"/>
    <property type="match status" value="1"/>
</dbReference>
<dbReference type="SMART" id="SM00248">
    <property type="entry name" value="ANK"/>
    <property type="match status" value="3"/>
</dbReference>
<dbReference type="Proteomes" id="UP001160390">
    <property type="component" value="Unassembled WGS sequence"/>
</dbReference>
<evidence type="ECO:0000313" key="4">
    <source>
        <dbReference type="EMBL" id="CAI6086649.1"/>
    </source>
</evidence>
<accession>A0AA35LYJ3</accession>
<reference evidence="4" key="1">
    <citation type="submission" date="2023-01" db="EMBL/GenBank/DDBJ databases">
        <authorList>
            <person name="Piombo E."/>
        </authorList>
    </citation>
    <scope>NUCLEOTIDE SEQUENCE</scope>
</reference>
<evidence type="ECO:0000256" key="3">
    <source>
        <dbReference type="PROSITE-ProRule" id="PRU00023"/>
    </source>
</evidence>
<dbReference type="InterPro" id="IPR036770">
    <property type="entry name" value="Ankyrin_rpt-contain_sf"/>
</dbReference>
<dbReference type="Gene3D" id="1.25.40.20">
    <property type="entry name" value="Ankyrin repeat-containing domain"/>
    <property type="match status" value="1"/>
</dbReference>
<keyword evidence="5" id="KW-1185">Reference proteome</keyword>
<dbReference type="InterPro" id="IPR002110">
    <property type="entry name" value="Ankyrin_rpt"/>
</dbReference>
<dbReference type="PANTHER" id="PTHR24198:SF165">
    <property type="entry name" value="ANKYRIN REPEAT-CONTAINING PROTEIN-RELATED"/>
    <property type="match status" value="1"/>
</dbReference>
<dbReference type="PROSITE" id="PS50088">
    <property type="entry name" value="ANK_REPEAT"/>
    <property type="match status" value="1"/>
</dbReference>
<dbReference type="SUPFAM" id="SSF48403">
    <property type="entry name" value="Ankyrin repeat"/>
    <property type="match status" value="1"/>
</dbReference>
<comment type="caution">
    <text evidence="4">The sequence shown here is derived from an EMBL/GenBank/DDBJ whole genome shotgun (WGS) entry which is preliminary data.</text>
</comment>
<name>A0AA35LYJ3_9HYPO</name>
<feature type="repeat" description="ANK" evidence="3">
    <location>
        <begin position="77"/>
        <end position="109"/>
    </location>
</feature>
<protein>
    <submittedName>
        <fullName evidence="4">Uncharacterized protein</fullName>
    </submittedName>
</protein>
<evidence type="ECO:0000256" key="2">
    <source>
        <dbReference type="ARBA" id="ARBA00023043"/>
    </source>
</evidence>
<keyword evidence="1" id="KW-0677">Repeat</keyword>
<sequence length="189" mass="20087">MCSQSAFESGILYTYDDYLDAACRAIVAGHEGDWILQNAIFGVSTNQDSSFRTDQEKAQTVGNDLDQDDTEIHASETANGALHLAASLGNASAVVSLLAKGVNPNQNHALYGYALIAAIFGGHVEIVRHFVKHGVDLNVQPLVGEPPVVLAAQRNSKDIVDLLAKEGSAQVNSSCKNGLTALLWAVRRG</sequence>
<dbReference type="EMBL" id="CABFNP030000789">
    <property type="protein sequence ID" value="CAI6086649.1"/>
    <property type="molecule type" value="Genomic_DNA"/>
</dbReference>
<keyword evidence="2 3" id="KW-0040">ANK repeat</keyword>
<gene>
    <name evidence="4" type="ORF">CCHLO57077_00009751</name>
</gene>
<dbReference type="AlphaFoldDB" id="A0AA35LYJ3"/>
<evidence type="ECO:0000256" key="1">
    <source>
        <dbReference type="ARBA" id="ARBA00022737"/>
    </source>
</evidence>